<name>A0A4S2KDL6_9HYME</name>
<comment type="caution">
    <text evidence="1">The sequence shown here is derived from an EMBL/GenBank/DDBJ whole genome shotgun (WGS) entry which is preliminary data.</text>
</comment>
<accession>A0A4S2KDL6</accession>
<dbReference type="AlphaFoldDB" id="A0A4S2KDL6"/>
<dbReference type="Proteomes" id="UP000310200">
    <property type="component" value="Unassembled WGS sequence"/>
</dbReference>
<sequence length="126" mass="13865">ASANTGPITGVNRITRRRGGGARARQINEADVFLSSLRRRGALPPKAETRSAAALHSRICRTRGCREVPGAVLHSTVKARRSLAFVPYEITENPRPGSALTARPSKSITFVLPLNPRTRERRRCLR</sequence>
<organism evidence="1 2">
    <name type="scientific">Temnothorax longispinosus</name>
    <dbReference type="NCBI Taxonomy" id="300112"/>
    <lineage>
        <taxon>Eukaryota</taxon>
        <taxon>Metazoa</taxon>
        <taxon>Ecdysozoa</taxon>
        <taxon>Arthropoda</taxon>
        <taxon>Hexapoda</taxon>
        <taxon>Insecta</taxon>
        <taxon>Pterygota</taxon>
        <taxon>Neoptera</taxon>
        <taxon>Endopterygota</taxon>
        <taxon>Hymenoptera</taxon>
        <taxon>Apocrita</taxon>
        <taxon>Aculeata</taxon>
        <taxon>Formicoidea</taxon>
        <taxon>Formicidae</taxon>
        <taxon>Myrmicinae</taxon>
        <taxon>Temnothorax</taxon>
    </lineage>
</organism>
<reference evidence="1 2" key="1">
    <citation type="journal article" date="2019" name="Philos. Trans. R. Soc. Lond., B, Biol. Sci.">
        <title>Ant behaviour and brain gene expression of defending hosts depend on the ecological success of the intruding social parasite.</title>
        <authorList>
            <person name="Kaur R."/>
            <person name="Stoldt M."/>
            <person name="Jongepier E."/>
            <person name="Feldmeyer B."/>
            <person name="Menzel F."/>
            <person name="Bornberg-Bauer E."/>
            <person name="Foitzik S."/>
        </authorList>
    </citation>
    <scope>NUCLEOTIDE SEQUENCE [LARGE SCALE GENOMIC DNA]</scope>
    <source>
        <tissue evidence="1">Whole body</tissue>
    </source>
</reference>
<dbReference type="EMBL" id="QBLH01002754">
    <property type="protein sequence ID" value="TGZ47170.1"/>
    <property type="molecule type" value="Genomic_DNA"/>
</dbReference>
<gene>
    <name evidence="1" type="ORF">DBV15_06096</name>
</gene>
<feature type="non-terminal residue" evidence="1">
    <location>
        <position position="1"/>
    </location>
</feature>
<keyword evidence="2" id="KW-1185">Reference proteome</keyword>
<evidence type="ECO:0000313" key="2">
    <source>
        <dbReference type="Proteomes" id="UP000310200"/>
    </source>
</evidence>
<proteinExistence type="predicted"/>
<protein>
    <submittedName>
        <fullName evidence="1">Uncharacterized protein</fullName>
    </submittedName>
</protein>
<evidence type="ECO:0000313" key="1">
    <source>
        <dbReference type="EMBL" id="TGZ47170.1"/>
    </source>
</evidence>